<keyword evidence="9" id="KW-1185">Reference proteome</keyword>
<dbReference type="AlphaFoldDB" id="A0A388SEJ2"/>
<comment type="subcellular location">
    <subcellularLocation>
        <location evidence="1">Cell membrane</location>
        <topology evidence="1">Multi-pass membrane protein</topology>
    </subcellularLocation>
</comment>
<accession>A0A388SEJ2</accession>
<sequence length="409" mass="43924">MAVSLIRPQIMDTENKNSGGIRPWLPLLSLACAVFAFNSSELMPIGLLIDIAKDFEIPVAKAGLLITFYAWVVALMSLPLMVLCSRMAYRKLLLGVLLLFAVSHVGSALSTQYWMLMASRIGVACAHSVFWAIAPPMAVKIVPEGKRALALSVVAASTSTALICGLPLGRAVGLLLGWRWTFGIVAVLAFLIFAFQLRVMPNVPNTSYIAPQKIPGVLKQPVLIATFAVTALTVTAQFCGYSYVEPFLKIKAGMPDSMVTWVLVLYGVAGILSSILYTKLYDKHHKPFLYFAVCGIGAALFMLYPASWFIPATIAVCAFWGIAIMTFNLVLQSLVIEVAPPAAVTIAMATYSGIYNLGIGSGAFIGGLVERSIGVQFTTLAGFLVSLVAAAVFFKKLLPNVMGLLKKEA</sequence>
<dbReference type="InterPro" id="IPR050189">
    <property type="entry name" value="MFS_Efflux_Transporters"/>
</dbReference>
<dbReference type="Gene3D" id="1.20.1250.20">
    <property type="entry name" value="MFS general substrate transporter like domains"/>
    <property type="match status" value="1"/>
</dbReference>
<evidence type="ECO:0000256" key="4">
    <source>
        <dbReference type="ARBA" id="ARBA00022989"/>
    </source>
</evidence>
<keyword evidence="5 6" id="KW-0472">Membrane</keyword>
<feature type="transmembrane region" description="Helical" evidence="6">
    <location>
        <begin position="288"/>
        <end position="306"/>
    </location>
</feature>
<evidence type="ECO:0000256" key="2">
    <source>
        <dbReference type="ARBA" id="ARBA00022475"/>
    </source>
</evidence>
<dbReference type="Pfam" id="PF07690">
    <property type="entry name" value="MFS_1"/>
    <property type="match status" value="1"/>
</dbReference>
<feature type="transmembrane region" description="Helical" evidence="6">
    <location>
        <begin position="21"/>
        <end position="39"/>
    </location>
</feature>
<keyword evidence="2" id="KW-1003">Cell membrane</keyword>
<accession>A0A401LI79</accession>
<feature type="transmembrane region" description="Helical" evidence="6">
    <location>
        <begin position="343"/>
        <end position="367"/>
    </location>
</feature>
<feature type="transmembrane region" description="Helical" evidence="6">
    <location>
        <begin position="92"/>
        <end position="115"/>
    </location>
</feature>
<keyword evidence="3 6" id="KW-0812">Transmembrane</keyword>
<protein>
    <submittedName>
        <fullName evidence="8">Putative sugar efflux transporter</fullName>
    </submittedName>
</protein>
<organism evidence="8 9">
    <name type="scientific">Mesosutterella multiformis</name>
    <dbReference type="NCBI Taxonomy" id="2259133"/>
    <lineage>
        <taxon>Bacteria</taxon>
        <taxon>Pseudomonadati</taxon>
        <taxon>Pseudomonadota</taxon>
        <taxon>Betaproteobacteria</taxon>
        <taxon>Burkholderiales</taxon>
        <taxon>Sutterellaceae</taxon>
        <taxon>Mesosutterella</taxon>
    </lineage>
</organism>
<dbReference type="GO" id="GO:0022857">
    <property type="term" value="F:transmembrane transporter activity"/>
    <property type="evidence" value="ECO:0007669"/>
    <property type="project" value="InterPro"/>
</dbReference>
<feature type="transmembrane region" description="Helical" evidence="6">
    <location>
        <begin position="180"/>
        <end position="200"/>
    </location>
</feature>
<gene>
    <name evidence="8" type="primary">sotB</name>
    <name evidence="8" type="ORF">MESMUL_21410</name>
</gene>
<dbReference type="InterPro" id="IPR020846">
    <property type="entry name" value="MFS_dom"/>
</dbReference>
<evidence type="ECO:0000313" key="8">
    <source>
        <dbReference type="EMBL" id="GBO94787.1"/>
    </source>
</evidence>
<dbReference type="InterPro" id="IPR011701">
    <property type="entry name" value="MFS"/>
</dbReference>
<reference evidence="8 9" key="1">
    <citation type="journal article" date="2018" name="Int. J. Syst. Evol. Microbiol.">
        <title>Mesosutterella multiformis gen. nov., sp. nov., a member of the family Sutterellaceae and Sutterella megalosphaeroides sp. nov., isolated from human faeces.</title>
        <authorList>
            <person name="Sakamoto M."/>
            <person name="Ikeyama N."/>
            <person name="Kunihiro T."/>
            <person name="Iino T."/>
            <person name="Yuki M."/>
            <person name="Ohkuma M."/>
        </authorList>
    </citation>
    <scope>NUCLEOTIDE SEQUENCE [LARGE SCALE GENOMIC DNA]</scope>
    <source>
        <strain evidence="8 9">4NBBH2</strain>
    </source>
</reference>
<feature type="transmembrane region" description="Helical" evidence="6">
    <location>
        <begin position="149"/>
        <end position="168"/>
    </location>
</feature>
<dbReference type="GO" id="GO:0005886">
    <property type="term" value="C:plasma membrane"/>
    <property type="evidence" value="ECO:0007669"/>
    <property type="project" value="UniProtKB-SubCell"/>
</dbReference>
<feature type="transmembrane region" description="Helical" evidence="6">
    <location>
        <begin position="312"/>
        <end position="331"/>
    </location>
</feature>
<dbReference type="PROSITE" id="PS50850">
    <property type="entry name" value="MFS"/>
    <property type="match status" value="1"/>
</dbReference>
<dbReference type="PANTHER" id="PTHR43124:SF4">
    <property type="entry name" value="SUGAR EFFLUX TRANSPORTER"/>
    <property type="match status" value="1"/>
</dbReference>
<comment type="caution">
    <text evidence="8">The sequence shown here is derived from an EMBL/GenBank/DDBJ whole genome shotgun (WGS) entry which is preliminary data.</text>
</comment>
<feature type="transmembrane region" description="Helical" evidence="6">
    <location>
        <begin position="373"/>
        <end position="394"/>
    </location>
</feature>
<proteinExistence type="predicted"/>
<dbReference type="Proteomes" id="UP000266091">
    <property type="component" value="Unassembled WGS sequence"/>
</dbReference>
<feature type="transmembrane region" description="Helical" evidence="6">
    <location>
        <begin position="258"/>
        <end position="276"/>
    </location>
</feature>
<evidence type="ECO:0000256" key="1">
    <source>
        <dbReference type="ARBA" id="ARBA00004651"/>
    </source>
</evidence>
<feature type="transmembrane region" description="Helical" evidence="6">
    <location>
        <begin position="59"/>
        <end position="80"/>
    </location>
</feature>
<evidence type="ECO:0000313" key="9">
    <source>
        <dbReference type="Proteomes" id="UP000266091"/>
    </source>
</evidence>
<evidence type="ECO:0000256" key="6">
    <source>
        <dbReference type="SAM" id="Phobius"/>
    </source>
</evidence>
<dbReference type="EMBL" id="BGZJ01000002">
    <property type="protein sequence ID" value="GBO94787.1"/>
    <property type="molecule type" value="Genomic_DNA"/>
</dbReference>
<evidence type="ECO:0000256" key="5">
    <source>
        <dbReference type="ARBA" id="ARBA00023136"/>
    </source>
</evidence>
<dbReference type="PANTHER" id="PTHR43124">
    <property type="entry name" value="PURINE EFFLUX PUMP PBUE"/>
    <property type="match status" value="1"/>
</dbReference>
<feature type="transmembrane region" description="Helical" evidence="6">
    <location>
        <begin position="221"/>
        <end position="243"/>
    </location>
</feature>
<feature type="domain" description="Major facilitator superfamily (MFS) profile" evidence="7">
    <location>
        <begin position="24"/>
        <end position="402"/>
    </location>
</feature>
<dbReference type="InterPro" id="IPR036259">
    <property type="entry name" value="MFS_trans_sf"/>
</dbReference>
<dbReference type="SUPFAM" id="SSF103473">
    <property type="entry name" value="MFS general substrate transporter"/>
    <property type="match status" value="1"/>
</dbReference>
<dbReference type="OrthoDB" id="9812189at2"/>
<dbReference type="CDD" id="cd17324">
    <property type="entry name" value="MFS_NepI_like"/>
    <property type="match status" value="1"/>
</dbReference>
<name>A0A388SEJ2_9BURK</name>
<keyword evidence="4 6" id="KW-1133">Transmembrane helix</keyword>
<feature type="transmembrane region" description="Helical" evidence="6">
    <location>
        <begin position="121"/>
        <end position="142"/>
    </location>
</feature>
<evidence type="ECO:0000259" key="7">
    <source>
        <dbReference type="PROSITE" id="PS50850"/>
    </source>
</evidence>
<evidence type="ECO:0000256" key="3">
    <source>
        <dbReference type="ARBA" id="ARBA00022692"/>
    </source>
</evidence>